<feature type="domain" description="Septum formation inhibitor MinC N-terminal" evidence="8">
    <location>
        <begin position="10"/>
        <end position="76"/>
    </location>
</feature>
<organism evidence="9 10">
    <name type="scientific">Thermodesulforhabdus norvegica</name>
    <dbReference type="NCBI Taxonomy" id="39841"/>
    <lineage>
        <taxon>Bacteria</taxon>
        <taxon>Pseudomonadati</taxon>
        <taxon>Thermodesulfobacteriota</taxon>
        <taxon>Syntrophobacteria</taxon>
        <taxon>Syntrophobacterales</taxon>
        <taxon>Thermodesulforhabdaceae</taxon>
        <taxon>Thermodesulforhabdus</taxon>
    </lineage>
</organism>
<dbReference type="AlphaFoldDB" id="A0A1I4V857"/>
<dbReference type="InterPro" id="IPR007874">
    <property type="entry name" value="MinC_N"/>
</dbReference>
<accession>A0A1I4V857</accession>
<comment type="subunit">
    <text evidence="6">Interacts with MinD and FtsZ.</text>
</comment>
<evidence type="ECO:0000259" key="8">
    <source>
        <dbReference type="Pfam" id="PF05209"/>
    </source>
</evidence>
<sequence length="222" mass="25258">MNTDRGSTPVQIRAQRDGRFVFILDPSMPFQMILRHLEKKHRSSNNFFKSASVVLDLGLRPFRVDEVKAIRDMLRKDWNAQIVELRLGHNLESFFDWVSQQLDIPIKQIPVEEQGLEPVIIRHTCRSGMRIEAPVDCIILGDVNPGAEVIAGRDIIIFGVLRGMAHAGAMGNRNAKIWALSIEPNQIRIADLVAVPPHGDRHAPKRYEVAEIRDDRIEVITY</sequence>
<evidence type="ECO:0000256" key="6">
    <source>
        <dbReference type="HAMAP-Rule" id="MF_00267"/>
    </source>
</evidence>
<gene>
    <name evidence="6" type="primary">minC</name>
    <name evidence="9" type="ORF">SAMN05660836_02163</name>
</gene>
<keyword evidence="4 6" id="KW-0131">Cell cycle</keyword>
<dbReference type="InterPro" id="IPR036145">
    <property type="entry name" value="MinC_C_sf"/>
</dbReference>
<evidence type="ECO:0000256" key="5">
    <source>
        <dbReference type="ARBA" id="ARBA00025606"/>
    </source>
</evidence>
<dbReference type="STRING" id="39841.SAMN05660836_02163"/>
<dbReference type="PANTHER" id="PTHR34108">
    <property type="entry name" value="SEPTUM SITE-DETERMINING PROTEIN MINC"/>
    <property type="match status" value="1"/>
</dbReference>
<dbReference type="GO" id="GO:0051302">
    <property type="term" value="P:regulation of cell division"/>
    <property type="evidence" value="ECO:0007669"/>
    <property type="project" value="InterPro"/>
</dbReference>
<dbReference type="InterPro" id="IPR013033">
    <property type="entry name" value="MinC"/>
</dbReference>
<dbReference type="EMBL" id="FOUU01000008">
    <property type="protein sequence ID" value="SFM97396.1"/>
    <property type="molecule type" value="Genomic_DNA"/>
</dbReference>
<evidence type="ECO:0000256" key="4">
    <source>
        <dbReference type="ARBA" id="ARBA00023306"/>
    </source>
</evidence>
<proteinExistence type="inferred from homology"/>
<evidence type="ECO:0000256" key="3">
    <source>
        <dbReference type="ARBA" id="ARBA00023210"/>
    </source>
</evidence>
<evidence type="ECO:0000259" key="7">
    <source>
        <dbReference type="Pfam" id="PF03775"/>
    </source>
</evidence>
<keyword evidence="3 6" id="KW-0717">Septation</keyword>
<evidence type="ECO:0000313" key="9">
    <source>
        <dbReference type="EMBL" id="SFM97396.1"/>
    </source>
</evidence>
<dbReference type="Pfam" id="PF05209">
    <property type="entry name" value="MinC_N"/>
    <property type="match status" value="1"/>
</dbReference>
<dbReference type="Gene3D" id="3.30.160.540">
    <property type="match status" value="1"/>
</dbReference>
<dbReference type="GO" id="GO:0000902">
    <property type="term" value="P:cell morphogenesis"/>
    <property type="evidence" value="ECO:0007669"/>
    <property type="project" value="InterPro"/>
</dbReference>
<keyword evidence="2 6" id="KW-0132">Cell division</keyword>
<dbReference type="GO" id="GO:0000917">
    <property type="term" value="P:division septum assembly"/>
    <property type="evidence" value="ECO:0007669"/>
    <property type="project" value="UniProtKB-KW"/>
</dbReference>
<dbReference type="RefSeq" id="WP_093395744.1">
    <property type="nucleotide sequence ID" value="NZ_FOUU01000008.1"/>
</dbReference>
<feature type="domain" description="Septum formation inhibitor MinC C-terminal" evidence="7">
    <location>
        <begin position="120"/>
        <end position="218"/>
    </location>
</feature>
<name>A0A1I4V857_9BACT</name>
<dbReference type="NCBIfam" id="TIGR01222">
    <property type="entry name" value="minC"/>
    <property type="match status" value="1"/>
</dbReference>
<evidence type="ECO:0000256" key="2">
    <source>
        <dbReference type="ARBA" id="ARBA00022618"/>
    </source>
</evidence>
<dbReference type="InterPro" id="IPR005526">
    <property type="entry name" value="Septum_form_inhib_MinC_C"/>
</dbReference>
<keyword evidence="10" id="KW-1185">Reference proteome</keyword>
<dbReference type="Proteomes" id="UP000199611">
    <property type="component" value="Unassembled WGS sequence"/>
</dbReference>
<comment type="function">
    <text evidence="5 6">Cell division inhibitor that blocks the formation of polar Z ring septums. Rapidly oscillates between the poles of the cell to destabilize FtsZ filaments that have formed before they mature into polar Z rings. Prevents FtsZ polymerization.</text>
</comment>
<dbReference type="GO" id="GO:1901891">
    <property type="term" value="P:regulation of cell septum assembly"/>
    <property type="evidence" value="ECO:0007669"/>
    <property type="project" value="InterPro"/>
</dbReference>
<dbReference type="Pfam" id="PF03775">
    <property type="entry name" value="MinC_C"/>
    <property type="match status" value="1"/>
</dbReference>
<dbReference type="Gene3D" id="2.160.20.70">
    <property type="match status" value="1"/>
</dbReference>
<dbReference type="PANTHER" id="PTHR34108:SF1">
    <property type="entry name" value="SEPTUM SITE-DETERMINING PROTEIN MINC"/>
    <property type="match status" value="1"/>
</dbReference>
<evidence type="ECO:0000313" key="10">
    <source>
        <dbReference type="Proteomes" id="UP000199611"/>
    </source>
</evidence>
<dbReference type="InterPro" id="IPR016098">
    <property type="entry name" value="CAP/MinC_C"/>
</dbReference>
<dbReference type="SUPFAM" id="SSF63848">
    <property type="entry name" value="Cell-division inhibitor MinC, C-terminal domain"/>
    <property type="match status" value="1"/>
</dbReference>
<reference evidence="9 10" key="1">
    <citation type="submission" date="2016-10" db="EMBL/GenBank/DDBJ databases">
        <authorList>
            <person name="de Groot N.N."/>
        </authorList>
    </citation>
    <scope>NUCLEOTIDE SEQUENCE [LARGE SCALE GENOMIC DNA]</scope>
    <source>
        <strain evidence="9 10">DSM 9990</strain>
    </source>
</reference>
<protein>
    <recommendedName>
        <fullName evidence="6">Probable septum site-determining protein MinC</fullName>
    </recommendedName>
</protein>
<dbReference type="HAMAP" id="MF_00267">
    <property type="entry name" value="MinC"/>
    <property type="match status" value="1"/>
</dbReference>
<dbReference type="OrthoDB" id="9790810at2"/>
<evidence type="ECO:0000256" key="1">
    <source>
        <dbReference type="ARBA" id="ARBA00006291"/>
    </source>
</evidence>
<comment type="similarity">
    <text evidence="1 6">Belongs to the MinC family.</text>
</comment>